<evidence type="ECO:0000313" key="3">
    <source>
        <dbReference type="Proteomes" id="UP000031737"/>
    </source>
</evidence>
<keyword evidence="1" id="KW-0812">Transmembrane</keyword>
<reference evidence="2 3" key="1">
    <citation type="submission" date="2013-07" db="EMBL/GenBank/DDBJ databases">
        <authorList>
            <person name="Stoco P.H."/>
            <person name="Wagner G."/>
            <person name="Gerber A."/>
            <person name="Zaha A."/>
            <person name="Thompson C."/>
            <person name="Bartholomeu D.C."/>
            <person name="Luckemeyer D.D."/>
            <person name="Bahia D."/>
            <person name="Loreto E."/>
            <person name="Prestes E.B."/>
            <person name="Lima F.M."/>
            <person name="Rodrigues-Luiz G."/>
            <person name="Vallejo G.A."/>
            <person name="Filho J.F."/>
            <person name="Monteiro K.M."/>
            <person name="Tyler K.M."/>
            <person name="de Almeida L.G."/>
            <person name="Ortiz M.F."/>
            <person name="Siervo M.A."/>
            <person name="de Moraes M.H."/>
            <person name="Cunha O.L."/>
            <person name="Mendonca-Neto R."/>
            <person name="Silva R."/>
            <person name="Teixeira S.M."/>
            <person name="Murta S.M."/>
            <person name="Sincero T.C."/>
            <person name="Mendes T.A."/>
            <person name="Urmenyi T.P."/>
            <person name="Silva V.G."/>
            <person name="da Rocha W.D."/>
            <person name="Andersson B."/>
            <person name="Romanha A.J."/>
            <person name="Steindel M."/>
            <person name="de Vasconcelos A.T."/>
            <person name="Grisard E.C."/>
        </authorList>
    </citation>
    <scope>NUCLEOTIDE SEQUENCE [LARGE SCALE GENOMIC DNA]</scope>
    <source>
        <strain evidence="2 3">SC58</strain>
    </source>
</reference>
<dbReference type="VEuPathDB" id="TriTrypDB:TRSC58_07291"/>
<organism evidence="2 3">
    <name type="scientific">Trypanosoma rangeli SC58</name>
    <dbReference type="NCBI Taxonomy" id="429131"/>
    <lineage>
        <taxon>Eukaryota</taxon>
        <taxon>Discoba</taxon>
        <taxon>Euglenozoa</taxon>
        <taxon>Kinetoplastea</taxon>
        <taxon>Metakinetoplastina</taxon>
        <taxon>Trypanosomatida</taxon>
        <taxon>Trypanosomatidae</taxon>
        <taxon>Trypanosoma</taxon>
        <taxon>Herpetosoma</taxon>
    </lineage>
</organism>
<keyword evidence="1" id="KW-1133">Transmembrane helix</keyword>
<proteinExistence type="predicted"/>
<comment type="caution">
    <text evidence="2">The sequence shown here is derived from an EMBL/GenBank/DDBJ whole genome shotgun (WGS) entry which is preliminary data.</text>
</comment>
<dbReference type="AlphaFoldDB" id="A0A061IS49"/>
<dbReference type="Proteomes" id="UP000031737">
    <property type="component" value="Unassembled WGS sequence"/>
</dbReference>
<evidence type="ECO:0000313" key="2">
    <source>
        <dbReference type="EMBL" id="ESL05099.1"/>
    </source>
</evidence>
<keyword evidence="3" id="KW-1185">Reference proteome</keyword>
<evidence type="ECO:0000256" key="1">
    <source>
        <dbReference type="SAM" id="Phobius"/>
    </source>
</evidence>
<feature type="transmembrane region" description="Helical" evidence="1">
    <location>
        <begin position="35"/>
        <end position="55"/>
    </location>
</feature>
<accession>A0A061IS49</accession>
<protein>
    <submittedName>
        <fullName evidence="2">Uncharacterized protein</fullName>
    </submittedName>
</protein>
<name>A0A061IS49_TRYRA</name>
<sequence length="94" mass="10838">MCICISICCREQGKVRREIFASVRHVQYECVIVSLWYIFFTSSVGLSSSVTTFLWKGKPYIYIYITDKEEHVVCAGCASCYGRAVCTHLHWREA</sequence>
<keyword evidence="1" id="KW-0472">Membrane</keyword>
<dbReference type="EMBL" id="AUPL01007369">
    <property type="protein sequence ID" value="ESL05099.1"/>
    <property type="molecule type" value="Genomic_DNA"/>
</dbReference>
<gene>
    <name evidence="2" type="ORF">TRSC58_07291</name>
</gene>